<comment type="function">
    <text evidence="10">Involved in protein export. Participates in an early event of protein translocation.</text>
</comment>
<keyword evidence="8 10" id="KW-0811">Translocation</keyword>
<evidence type="ECO:0000313" key="13">
    <source>
        <dbReference type="Proteomes" id="UP001165381"/>
    </source>
</evidence>
<feature type="region of interest" description="Disordered" evidence="11">
    <location>
        <begin position="86"/>
        <end position="119"/>
    </location>
</feature>
<feature type="transmembrane region" description="Helical" evidence="10">
    <location>
        <begin position="6"/>
        <end position="24"/>
    </location>
</feature>
<evidence type="ECO:0000256" key="1">
    <source>
        <dbReference type="ARBA" id="ARBA00004651"/>
    </source>
</evidence>
<dbReference type="EMBL" id="JAMFLZ010000004">
    <property type="protein sequence ID" value="MCL6295701.1"/>
    <property type="molecule type" value="Genomic_DNA"/>
</dbReference>
<dbReference type="PRINTS" id="PR01651">
    <property type="entry name" value="SECGEXPORT"/>
</dbReference>
<evidence type="ECO:0000256" key="3">
    <source>
        <dbReference type="ARBA" id="ARBA00022448"/>
    </source>
</evidence>
<dbReference type="NCBIfam" id="TIGR00810">
    <property type="entry name" value="secG"/>
    <property type="match status" value="1"/>
</dbReference>
<feature type="transmembrane region" description="Helical" evidence="10">
    <location>
        <begin position="58"/>
        <end position="76"/>
    </location>
</feature>
<dbReference type="PANTHER" id="PTHR34182:SF1">
    <property type="entry name" value="PROTEIN-EXPORT MEMBRANE PROTEIN SECG"/>
    <property type="match status" value="1"/>
</dbReference>
<keyword evidence="6 10" id="KW-0653">Protein transport</keyword>
<protein>
    <recommendedName>
        <fullName evidence="10">Protein-export membrane protein SecG</fullName>
    </recommendedName>
</protein>
<dbReference type="RefSeq" id="WP_099563802.1">
    <property type="nucleotide sequence ID" value="NZ_JAMFLZ010000004.1"/>
</dbReference>
<comment type="caution">
    <text evidence="12">The sequence shown here is derived from an EMBL/GenBank/DDBJ whole genome shotgun (WGS) entry which is preliminary data.</text>
</comment>
<dbReference type="Proteomes" id="UP001165381">
    <property type="component" value="Unassembled WGS sequence"/>
</dbReference>
<dbReference type="Pfam" id="PF03840">
    <property type="entry name" value="SecG"/>
    <property type="match status" value="1"/>
</dbReference>
<name>A0ABT0QFD7_9FLAO</name>
<comment type="similarity">
    <text evidence="2 10">Belongs to the SecG family.</text>
</comment>
<keyword evidence="13" id="KW-1185">Reference proteome</keyword>
<evidence type="ECO:0000256" key="9">
    <source>
        <dbReference type="ARBA" id="ARBA00023136"/>
    </source>
</evidence>
<proteinExistence type="inferred from homology"/>
<keyword evidence="5 10" id="KW-0812">Transmembrane</keyword>
<accession>A0ABT0QFD7</accession>
<dbReference type="InterPro" id="IPR004692">
    <property type="entry name" value="SecG"/>
</dbReference>
<keyword evidence="9 10" id="KW-0472">Membrane</keyword>
<evidence type="ECO:0000256" key="2">
    <source>
        <dbReference type="ARBA" id="ARBA00008445"/>
    </source>
</evidence>
<evidence type="ECO:0000256" key="11">
    <source>
        <dbReference type="SAM" id="MobiDB-lite"/>
    </source>
</evidence>
<feature type="compositionally biased region" description="Low complexity" evidence="11">
    <location>
        <begin position="91"/>
        <end position="113"/>
    </location>
</feature>
<keyword evidence="7 10" id="KW-1133">Transmembrane helix</keyword>
<keyword evidence="3 10" id="KW-0813">Transport</keyword>
<evidence type="ECO:0000256" key="4">
    <source>
        <dbReference type="ARBA" id="ARBA00022475"/>
    </source>
</evidence>
<organism evidence="12 13">
    <name type="scientific">Jejuia spongiicola</name>
    <dbReference type="NCBI Taxonomy" id="2942207"/>
    <lineage>
        <taxon>Bacteria</taxon>
        <taxon>Pseudomonadati</taxon>
        <taxon>Bacteroidota</taxon>
        <taxon>Flavobacteriia</taxon>
        <taxon>Flavobacteriales</taxon>
        <taxon>Flavobacteriaceae</taxon>
        <taxon>Jejuia</taxon>
    </lineage>
</organism>
<evidence type="ECO:0000256" key="5">
    <source>
        <dbReference type="ARBA" id="ARBA00022692"/>
    </source>
</evidence>
<evidence type="ECO:0000313" key="12">
    <source>
        <dbReference type="EMBL" id="MCL6295701.1"/>
    </source>
</evidence>
<evidence type="ECO:0000256" key="6">
    <source>
        <dbReference type="ARBA" id="ARBA00022927"/>
    </source>
</evidence>
<dbReference type="PANTHER" id="PTHR34182">
    <property type="entry name" value="PROTEIN-EXPORT MEMBRANE PROTEIN SECG"/>
    <property type="match status" value="1"/>
</dbReference>
<evidence type="ECO:0000256" key="7">
    <source>
        <dbReference type="ARBA" id="ARBA00022989"/>
    </source>
</evidence>
<sequence length="119" mass="12324">MSTFTIFLALIVVVAFLLVVVIMVQNPKGGGLSSSFGGGGTQQLGGVKKTTDFLDKSTWALATLLLVLILLSNIAINKGTESIDSKALDSDATTTQPLPAATPLPTTNDTATPEDSTEE</sequence>
<evidence type="ECO:0000256" key="10">
    <source>
        <dbReference type="RuleBase" id="RU365087"/>
    </source>
</evidence>
<gene>
    <name evidence="12" type="primary">secG</name>
    <name evidence="12" type="ORF">M3P09_11890</name>
</gene>
<evidence type="ECO:0000256" key="8">
    <source>
        <dbReference type="ARBA" id="ARBA00023010"/>
    </source>
</evidence>
<comment type="subcellular location">
    <subcellularLocation>
        <location evidence="1 10">Cell membrane</location>
        <topology evidence="1 10">Multi-pass membrane protein</topology>
    </subcellularLocation>
</comment>
<reference evidence="12" key="1">
    <citation type="submission" date="2022-05" db="EMBL/GenBank/DDBJ databases">
        <authorList>
            <person name="Park J.-S."/>
        </authorList>
    </citation>
    <scope>NUCLEOTIDE SEQUENCE</scope>
    <source>
        <strain evidence="12">2012CJ34-3</strain>
    </source>
</reference>
<keyword evidence="4 10" id="KW-1003">Cell membrane</keyword>